<sequence length="640" mass="70549">MAQPDLDYLAPDLQIYGKATQACDIFSLGLVIQAIFNGGVSLLDAGRSSQQYHRKVEELPVNLPKALTQLPCELAELVEKMLDREPRHRPSAQLLSMNKYFQDPLLLALEGLVTCEAKTVEQKKEFFSLLMQTMMREQFPKNILFKRVCPLVAENLQLTADLTPYVLPCLLRAVMQVGPEEFRQHLCEHTLGVLRRPKTAQVTLVLVEHSDVLVEKLDDSQVKGDLLPLVFTTLDSNSSSGQEAALSSFVVLQDHIDDATLRKLILPKTKALFQKNKSIAMKVGVLSCLERLMDRLDKMAILEDLLPFLLEIGFSDPDIYMAVLNIYKRMLSDKRFGLSYNLIATKVLPHLIPYTVNPNLRRDDFRVAMETLNEMWNRLESGRSAQMRLEDAEGADSTDEFGNLIRPPLITMQKPSFDADAASLHSSASAADLPVQHQQQQQRRRSSSGLQQQLQQQRAEAASGKLSEAKSVRSNPGPDHHQKQQQQQQPQQQNQQQQHLRSFAGFVSGGGSGSGRMCKTGSSPTFNLRTAPRKGSATDIYGAGGGTDEANRSFTLSIPSVQARRHSLTATAAAGVPTSSGVASGSFITPPSSRVSSRRPSAQSFLAEKLGTSPIRRSSFNALSDTVMNLFSGAGGSKFS</sequence>
<feature type="domain" description="Protein kinase" evidence="3">
    <location>
        <begin position="1"/>
        <end position="101"/>
    </location>
</feature>
<dbReference type="InterPro" id="IPR016024">
    <property type="entry name" value="ARM-type_fold"/>
</dbReference>
<reference evidence="4 5" key="1">
    <citation type="submission" date="2017-06" db="EMBL/GenBank/DDBJ databases">
        <title>A platform for efficient transgenesis in Macrostomum lignano, a flatworm model organism for stem cell research.</title>
        <authorList>
            <person name="Berezikov E."/>
        </authorList>
    </citation>
    <scope>NUCLEOTIDE SEQUENCE [LARGE SCALE GENOMIC DNA]</scope>
    <source>
        <strain evidence="4">DV1</strain>
        <tissue evidence="4">Whole organism</tissue>
    </source>
</reference>
<dbReference type="SUPFAM" id="SSF56112">
    <property type="entry name" value="Protein kinase-like (PK-like)"/>
    <property type="match status" value="1"/>
</dbReference>
<dbReference type="EMBL" id="NIVC01000652">
    <property type="protein sequence ID" value="PAA79112.1"/>
    <property type="molecule type" value="Genomic_DNA"/>
</dbReference>
<evidence type="ECO:0000313" key="4">
    <source>
        <dbReference type="EMBL" id="PAA79112.1"/>
    </source>
</evidence>
<feature type="compositionally biased region" description="Low complexity" evidence="2">
    <location>
        <begin position="590"/>
        <end position="601"/>
    </location>
</feature>
<dbReference type="InterPro" id="IPR000719">
    <property type="entry name" value="Prot_kinase_dom"/>
</dbReference>
<dbReference type="PROSITE" id="PS50011">
    <property type="entry name" value="PROTEIN_KINASE_DOM"/>
    <property type="match status" value="1"/>
</dbReference>
<dbReference type="GO" id="GO:0005524">
    <property type="term" value="F:ATP binding"/>
    <property type="evidence" value="ECO:0007669"/>
    <property type="project" value="InterPro"/>
</dbReference>
<dbReference type="PANTHER" id="PTHR12984">
    <property type="entry name" value="SCY1-RELATED S/T PROTEIN KINASE-LIKE"/>
    <property type="match status" value="1"/>
</dbReference>
<accession>A0A267G1M1</accession>
<dbReference type="SUPFAM" id="SSF48371">
    <property type="entry name" value="ARM repeat"/>
    <property type="match status" value="1"/>
</dbReference>
<feature type="region of interest" description="Disordered" evidence="2">
    <location>
        <begin position="576"/>
        <end position="604"/>
    </location>
</feature>
<dbReference type="STRING" id="282301.A0A267G1M1"/>
<dbReference type="InterPro" id="IPR051177">
    <property type="entry name" value="CIK-Related_Protein"/>
</dbReference>
<comment type="similarity">
    <text evidence="1">Belongs to the protein kinase superfamily.</text>
</comment>
<feature type="compositionally biased region" description="Low complexity" evidence="2">
    <location>
        <begin position="420"/>
        <end position="458"/>
    </location>
</feature>
<dbReference type="OrthoDB" id="79687at2759"/>
<proteinExistence type="inferred from homology"/>
<name>A0A267G1M1_9PLAT</name>
<dbReference type="Gene3D" id="1.10.510.10">
    <property type="entry name" value="Transferase(Phosphotransferase) domain 1"/>
    <property type="match status" value="1"/>
</dbReference>
<dbReference type="PANTHER" id="PTHR12984:SF16">
    <property type="entry name" value="BLACK MATCH, ISOFORM H"/>
    <property type="match status" value="1"/>
</dbReference>
<keyword evidence="5" id="KW-1185">Reference proteome</keyword>
<dbReference type="GO" id="GO:0004672">
    <property type="term" value="F:protein kinase activity"/>
    <property type="evidence" value="ECO:0007669"/>
    <property type="project" value="InterPro"/>
</dbReference>
<dbReference type="InterPro" id="IPR011989">
    <property type="entry name" value="ARM-like"/>
</dbReference>
<evidence type="ECO:0000256" key="2">
    <source>
        <dbReference type="SAM" id="MobiDB-lite"/>
    </source>
</evidence>
<gene>
    <name evidence="4" type="ORF">BOX15_Mlig028795g1</name>
</gene>
<dbReference type="Proteomes" id="UP000215902">
    <property type="component" value="Unassembled WGS sequence"/>
</dbReference>
<feature type="region of interest" description="Disordered" evidence="2">
    <location>
        <begin position="420"/>
        <end position="533"/>
    </location>
</feature>
<feature type="compositionally biased region" description="Polar residues" evidence="2">
    <location>
        <begin position="577"/>
        <end position="589"/>
    </location>
</feature>
<evidence type="ECO:0000313" key="5">
    <source>
        <dbReference type="Proteomes" id="UP000215902"/>
    </source>
</evidence>
<dbReference type="Gene3D" id="1.25.10.10">
    <property type="entry name" value="Leucine-rich Repeat Variant"/>
    <property type="match status" value="1"/>
</dbReference>
<dbReference type="InterPro" id="IPR011009">
    <property type="entry name" value="Kinase-like_dom_sf"/>
</dbReference>
<comment type="caution">
    <text evidence="4">The sequence shown here is derived from an EMBL/GenBank/DDBJ whole genome shotgun (WGS) entry which is preliminary data.</text>
</comment>
<organism evidence="4 5">
    <name type="scientific">Macrostomum lignano</name>
    <dbReference type="NCBI Taxonomy" id="282301"/>
    <lineage>
        <taxon>Eukaryota</taxon>
        <taxon>Metazoa</taxon>
        <taxon>Spiralia</taxon>
        <taxon>Lophotrochozoa</taxon>
        <taxon>Platyhelminthes</taxon>
        <taxon>Rhabditophora</taxon>
        <taxon>Macrostomorpha</taxon>
        <taxon>Macrostomida</taxon>
        <taxon>Macrostomidae</taxon>
        <taxon>Macrostomum</taxon>
    </lineage>
</organism>
<dbReference type="AlphaFoldDB" id="A0A267G1M1"/>
<evidence type="ECO:0000259" key="3">
    <source>
        <dbReference type="PROSITE" id="PS50011"/>
    </source>
</evidence>
<protein>
    <recommendedName>
        <fullName evidence="3">Protein kinase domain-containing protein</fullName>
    </recommendedName>
</protein>
<evidence type="ECO:0000256" key="1">
    <source>
        <dbReference type="ARBA" id="ARBA00038349"/>
    </source>
</evidence>
<feature type="compositionally biased region" description="Low complexity" evidence="2">
    <location>
        <begin position="484"/>
        <end position="498"/>
    </location>
</feature>